<organism evidence="2 3">
    <name type="scientific">Streptomyces smaragdinus</name>
    <dbReference type="NCBI Taxonomy" id="2585196"/>
    <lineage>
        <taxon>Bacteria</taxon>
        <taxon>Bacillati</taxon>
        <taxon>Actinomycetota</taxon>
        <taxon>Actinomycetes</taxon>
        <taxon>Kitasatosporales</taxon>
        <taxon>Streptomycetaceae</taxon>
        <taxon>Streptomyces</taxon>
    </lineage>
</organism>
<accession>A0A7K0CGM8</accession>
<dbReference type="EMBL" id="WEGJ01000008">
    <property type="protein sequence ID" value="MQY12631.1"/>
    <property type="molecule type" value="Genomic_DNA"/>
</dbReference>
<evidence type="ECO:0000313" key="2">
    <source>
        <dbReference type="EMBL" id="MQY12631.1"/>
    </source>
</evidence>
<evidence type="ECO:0000259" key="1">
    <source>
        <dbReference type="Pfam" id="PF13649"/>
    </source>
</evidence>
<name>A0A7K0CGM8_9ACTN</name>
<dbReference type="Gene3D" id="3.40.50.150">
    <property type="entry name" value="Vaccinia Virus protein VP39"/>
    <property type="match status" value="1"/>
</dbReference>
<feature type="domain" description="Methyltransferase" evidence="1">
    <location>
        <begin position="43"/>
        <end position="135"/>
    </location>
</feature>
<evidence type="ECO:0000313" key="3">
    <source>
        <dbReference type="Proteomes" id="UP000466345"/>
    </source>
</evidence>
<dbReference type="GO" id="GO:0008168">
    <property type="term" value="F:methyltransferase activity"/>
    <property type="evidence" value="ECO:0007669"/>
    <property type="project" value="UniProtKB-ARBA"/>
</dbReference>
<gene>
    <name evidence="2" type="ORF">SRB5_27670</name>
</gene>
<dbReference type="RefSeq" id="WP_153452263.1">
    <property type="nucleotide sequence ID" value="NZ_WEGJ01000008.1"/>
</dbReference>
<dbReference type="InterPro" id="IPR029063">
    <property type="entry name" value="SAM-dependent_MTases_sf"/>
</dbReference>
<sequence>MHLASNAGYGAEADDLARRYEGRGAADLHAAELHLFPAEPCRVLEIGAGTGRDAAWLAGLGHTVTATEPTAEMLAHARRLHGDSGVVWLPAGLPELPGVGGEFDFVLLSAVWMHLDAGERAAGMRRLAGLLAPGGRVFLTLRHGPVPEGRRMFDVSGDETVELGAVHGLDAVENSTGHADYSGRPGVSWTRVLLARPS</sequence>
<protein>
    <recommendedName>
        <fullName evidence="1">Methyltransferase domain-containing protein</fullName>
    </recommendedName>
</protein>
<dbReference type="SUPFAM" id="SSF53335">
    <property type="entry name" value="S-adenosyl-L-methionine-dependent methyltransferases"/>
    <property type="match status" value="1"/>
</dbReference>
<comment type="caution">
    <text evidence="2">The sequence shown here is derived from an EMBL/GenBank/DDBJ whole genome shotgun (WGS) entry which is preliminary data.</text>
</comment>
<dbReference type="PANTHER" id="PTHR43464">
    <property type="entry name" value="METHYLTRANSFERASE"/>
    <property type="match status" value="1"/>
</dbReference>
<dbReference type="PANTHER" id="PTHR43464:SF82">
    <property type="entry name" value="METHYLTRANSFERASE DOMAIN-CONTAINING PROTEIN"/>
    <property type="match status" value="1"/>
</dbReference>
<keyword evidence="3" id="KW-1185">Reference proteome</keyword>
<dbReference type="Proteomes" id="UP000466345">
    <property type="component" value="Unassembled WGS sequence"/>
</dbReference>
<dbReference type="AlphaFoldDB" id="A0A7K0CGM8"/>
<dbReference type="InterPro" id="IPR041698">
    <property type="entry name" value="Methyltransf_25"/>
</dbReference>
<proteinExistence type="predicted"/>
<dbReference type="CDD" id="cd02440">
    <property type="entry name" value="AdoMet_MTases"/>
    <property type="match status" value="1"/>
</dbReference>
<dbReference type="Pfam" id="PF13649">
    <property type="entry name" value="Methyltransf_25"/>
    <property type="match status" value="1"/>
</dbReference>
<reference evidence="2 3" key="1">
    <citation type="submission" date="2019-10" db="EMBL/GenBank/DDBJ databases">
        <title>Streptomyces smaragdinus sp. nov. and Streptomyces fabii sp. nov., isolated from the gut of fungus growing-termite Macrotermes natalensis.</title>
        <authorList>
            <person name="Schwitalla J."/>
            <person name="Benndorf R."/>
            <person name="Martin K."/>
            <person name="De Beer W."/>
            <person name="Kaster A.-K."/>
            <person name="Vollmers J."/>
            <person name="Poulsen M."/>
            <person name="Beemelmanns C."/>
        </authorList>
    </citation>
    <scope>NUCLEOTIDE SEQUENCE [LARGE SCALE GENOMIC DNA]</scope>
    <source>
        <strain evidence="2 3">RB5</strain>
    </source>
</reference>
<dbReference type="OrthoDB" id="9810615at2"/>